<proteinExistence type="predicted"/>
<reference evidence="3 4" key="1">
    <citation type="submission" date="2021-07" db="EMBL/GenBank/DDBJ databases">
        <title>The Aristolochia fimbriata genome: insights into angiosperm evolution, floral development and chemical biosynthesis.</title>
        <authorList>
            <person name="Jiao Y."/>
        </authorList>
    </citation>
    <scope>NUCLEOTIDE SEQUENCE [LARGE SCALE GENOMIC DNA]</scope>
    <source>
        <strain evidence="3">IBCAS-2021</strain>
        <tissue evidence="3">Leaf</tissue>
    </source>
</reference>
<dbReference type="PANTHER" id="PTHR35300">
    <property type="entry name" value="COACTIVATOR CBP, KIX DOMAIN-CONTAINING PROTEIN-RELATED"/>
    <property type="match status" value="1"/>
</dbReference>
<dbReference type="Gene3D" id="1.10.246.20">
    <property type="entry name" value="Coactivator CBP, KIX domain"/>
    <property type="match status" value="1"/>
</dbReference>
<dbReference type="Proteomes" id="UP000825729">
    <property type="component" value="Unassembled WGS sequence"/>
</dbReference>
<keyword evidence="1" id="KW-0539">Nucleus</keyword>
<comment type="caution">
    <text evidence="3">The sequence shown here is derived from an EMBL/GenBank/DDBJ whole genome shotgun (WGS) entry which is preliminary data.</text>
</comment>
<evidence type="ECO:0008006" key="5">
    <source>
        <dbReference type="Google" id="ProtNLM"/>
    </source>
</evidence>
<gene>
    <name evidence="3" type="ORF">H6P81_000286</name>
</gene>
<dbReference type="InterPro" id="IPR036529">
    <property type="entry name" value="KIX_dom_sf"/>
</dbReference>
<evidence type="ECO:0000256" key="1">
    <source>
        <dbReference type="ARBA" id="ARBA00023242"/>
    </source>
</evidence>
<dbReference type="GO" id="GO:0003712">
    <property type="term" value="F:transcription coregulator activity"/>
    <property type="evidence" value="ECO:0007669"/>
    <property type="project" value="InterPro"/>
</dbReference>
<protein>
    <recommendedName>
        <fullName evidence="5">Histone acetyltransferase</fullName>
    </recommendedName>
</protein>
<organism evidence="3 4">
    <name type="scientific">Aristolochia fimbriata</name>
    <name type="common">White veined hardy Dutchman's pipe vine</name>
    <dbReference type="NCBI Taxonomy" id="158543"/>
    <lineage>
        <taxon>Eukaryota</taxon>
        <taxon>Viridiplantae</taxon>
        <taxon>Streptophyta</taxon>
        <taxon>Embryophyta</taxon>
        <taxon>Tracheophyta</taxon>
        <taxon>Spermatophyta</taxon>
        <taxon>Magnoliopsida</taxon>
        <taxon>Magnoliidae</taxon>
        <taxon>Piperales</taxon>
        <taxon>Aristolochiaceae</taxon>
        <taxon>Aristolochia</taxon>
    </lineage>
</organism>
<evidence type="ECO:0000313" key="3">
    <source>
        <dbReference type="EMBL" id="KAG9455778.1"/>
    </source>
</evidence>
<feature type="region of interest" description="Disordered" evidence="2">
    <location>
        <begin position="124"/>
        <end position="148"/>
    </location>
</feature>
<dbReference type="AlphaFoldDB" id="A0AAV7F875"/>
<dbReference type="PANTHER" id="PTHR35300:SF4">
    <property type="entry name" value="HISTONE ACETYLTRANSFERASE"/>
    <property type="match status" value="1"/>
</dbReference>
<accession>A0AAV7F875</accession>
<evidence type="ECO:0000256" key="2">
    <source>
        <dbReference type="SAM" id="MobiDB-lite"/>
    </source>
</evidence>
<evidence type="ECO:0000313" key="4">
    <source>
        <dbReference type="Proteomes" id="UP000825729"/>
    </source>
</evidence>
<name>A0AAV7F875_ARIFI</name>
<sequence>MPRPGPRPYECVRRAWHSDSHQPMRGSLIQEIFRVVDEIHSPITKKNKEWQEKLPIVVLKAEEIMYSKANSEAEYRDLKTLWDRTNDAINTIIRKDDSTETGDLLQPCIEAALNLGCIPRRASRSQRHNTPRYLTPQDSCETPSGPKVPEHTTYSVHCPLLPIQPTNPTPKPSAQFSPYYSTLVTPPPVNSTCPASEPSPLEKIGSPSVPCRELPSLSEKHVHRSQDGYSGPLEIYAGRTLGQAYPLHYGANRTSHLQIVSEQKTRMLHSLMDHNYAQDASNTPPNFVGTCEDRGNDGFDLSLRLGPMAAPSSSLEHQWTREVGEMGSRFHDRSRLCDLSLSTRTREIEASLSSHRRDNALSLSMDDHLLKASSSRWGSVRDDLNPEAVRKRKVPTNSTGEDLRIHWQAGKFFDRTRGGKP</sequence>
<dbReference type="GO" id="GO:0006355">
    <property type="term" value="P:regulation of DNA-templated transcription"/>
    <property type="evidence" value="ECO:0007669"/>
    <property type="project" value="InterPro"/>
</dbReference>
<keyword evidence="4" id="KW-1185">Reference proteome</keyword>
<dbReference type="EMBL" id="JAINDJ010000002">
    <property type="protein sequence ID" value="KAG9455778.1"/>
    <property type="molecule type" value="Genomic_DNA"/>
</dbReference>